<dbReference type="CDD" id="cd03357">
    <property type="entry name" value="LbH_MAT_GAT"/>
    <property type="match status" value="1"/>
</dbReference>
<dbReference type="RefSeq" id="WP_124908551.1">
    <property type="nucleotide sequence ID" value="NZ_RQJP01000004.1"/>
</dbReference>
<keyword evidence="7" id="KW-1185">Reference proteome</keyword>
<dbReference type="Pfam" id="PF00132">
    <property type="entry name" value="Hexapep"/>
    <property type="match status" value="1"/>
</dbReference>
<dbReference type="PANTHER" id="PTHR23416:SF23">
    <property type="entry name" value="ACETYLTRANSFERASE C18B11.09C-RELATED"/>
    <property type="match status" value="1"/>
</dbReference>
<evidence type="ECO:0000256" key="4">
    <source>
        <dbReference type="ARBA" id="ARBA00023315"/>
    </source>
</evidence>
<keyword evidence="4" id="KW-0012">Acyltransferase</keyword>
<sequence>MSEREKMLAGEWYWANDPELLAMRARARELFMRYNQTLNSEQPLREEILAVLLGSVGKNPDIQPPFYCDYGAYIQLGENVFINYNCTILDYALIKIGNNALIGPNVSLYAASHPLLASHRIRKGSDIAKPITIGDNVWLAGNVVVCPGVSIGDNTTIGAGSIVTRDIPSHVFAAGNPCRVIREVTEEEGS</sequence>
<name>A0A3P1CH75_9BACT</name>
<feature type="domain" description="Maltose/galactoside acetyltransferase" evidence="5">
    <location>
        <begin position="4"/>
        <end position="58"/>
    </location>
</feature>
<comment type="similarity">
    <text evidence="1">Belongs to the transferase hexapeptide repeat family.</text>
</comment>
<dbReference type="GO" id="GO:0005829">
    <property type="term" value="C:cytosol"/>
    <property type="evidence" value="ECO:0007669"/>
    <property type="project" value="TreeGrafter"/>
</dbReference>
<dbReference type="InterPro" id="IPR018357">
    <property type="entry name" value="Hexapep_transf_CS"/>
</dbReference>
<dbReference type="InterPro" id="IPR001451">
    <property type="entry name" value="Hexapep"/>
</dbReference>
<dbReference type="InterPro" id="IPR024688">
    <property type="entry name" value="Mac_dom"/>
</dbReference>
<dbReference type="EMBL" id="RQJP01000004">
    <property type="protein sequence ID" value="RRB12600.1"/>
    <property type="molecule type" value="Genomic_DNA"/>
</dbReference>
<dbReference type="PROSITE" id="PS00101">
    <property type="entry name" value="HEXAPEP_TRANSFERASES"/>
    <property type="match status" value="1"/>
</dbReference>
<dbReference type="AlphaFoldDB" id="A0A3P1CH75"/>
<evidence type="ECO:0000313" key="7">
    <source>
        <dbReference type="Proteomes" id="UP000274271"/>
    </source>
</evidence>
<protein>
    <submittedName>
        <fullName evidence="6">Sugar O-acetyltransferase</fullName>
    </submittedName>
</protein>
<dbReference type="PANTHER" id="PTHR23416">
    <property type="entry name" value="SIALIC ACID SYNTHASE-RELATED"/>
    <property type="match status" value="1"/>
</dbReference>
<proteinExistence type="inferred from homology"/>
<comment type="caution">
    <text evidence="6">The sequence shown here is derived from an EMBL/GenBank/DDBJ whole genome shotgun (WGS) entry which is preliminary data.</text>
</comment>
<dbReference type="Proteomes" id="UP000274271">
    <property type="component" value="Unassembled WGS sequence"/>
</dbReference>
<dbReference type="SMART" id="SM01266">
    <property type="entry name" value="Mac"/>
    <property type="match status" value="1"/>
</dbReference>
<keyword evidence="3" id="KW-0677">Repeat</keyword>
<evidence type="ECO:0000313" key="6">
    <source>
        <dbReference type="EMBL" id="RRB12600.1"/>
    </source>
</evidence>
<reference evidence="6 7" key="1">
    <citation type="submission" date="2018-11" db="EMBL/GenBank/DDBJ databases">
        <authorList>
            <person name="Zhou Z."/>
            <person name="Wang G."/>
        </authorList>
    </citation>
    <scope>NUCLEOTIDE SEQUENCE [LARGE SCALE GENOMIC DNA]</scope>
    <source>
        <strain evidence="6 7">KCTC42998</strain>
    </source>
</reference>
<evidence type="ECO:0000256" key="2">
    <source>
        <dbReference type="ARBA" id="ARBA00022679"/>
    </source>
</evidence>
<dbReference type="InterPro" id="IPR011004">
    <property type="entry name" value="Trimer_LpxA-like_sf"/>
</dbReference>
<dbReference type="Pfam" id="PF12464">
    <property type="entry name" value="Mac"/>
    <property type="match status" value="1"/>
</dbReference>
<evidence type="ECO:0000256" key="1">
    <source>
        <dbReference type="ARBA" id="ARBA00007274"/>
    </source>
</evidence>
<dbReference type="FunFam" id="2.160.10.10:FF:000008">
    <property type="entry name" value="Maltose O-acetyltransferase"/>
    <property type="match status" value="1"/>
</dbReference>
<organism evidence="6 7">
    <name type="scientific">Larkinella knui</name>
    <dbReference type="NCBI Taxonomy" id="2025310"/>
    <lineage>
        <taxon>Bacteria</taxon>
        <taxon>Pseudomonadati</taxon>
        <taxon>Bacteroidota</taxon>
        <taxon>Cytophagia</taxon>
        <taxon>Cytophagales</taxon>
        <taxon>Spirosomataceae</taxon>
        <taxon>Larkinella</taxon>
    </lineage>
</organism>
<dbReference type="Pfam" id="PF14602">
    <property type="entry name" value="Hexapep_2"/>
    <property type="match status" value="1"/>
</dbReference>
<gene>
    <name evidence="6" type="ORF">EHT87_20630</name>
</gene>
<dbReference type="GO" id="GO:0016413">
    <property type="term" value="F:O-acetyltransferase activity"/>
    <property type="evidence" value="ECO:0007669"/>
    <property type="project" value="UniProtKB-ARBA"/>
</dbReference>
<evidence type="ECO:0000256" key="3">
    <source>
        <dbReference type="ARBA" id="ARBA00022737"/>
    </source>
</evidence>
<dbReference type="InterPro" id="IPR051159">
    <property type="entry name" value="Hexapeptide_acetyltransf"/>
</dbReference>
<dbReference type="SUPFAM" id="SSF51161">
    <property type="entry name" value="Trimeric LpxA-like enzymes"/>
    <property type="match status" value="1"/>
</dbReference>
<dbReference type="Gene3D" id="2.160.10.10">
    <property type="entry name" value="Hexapeptide repeat proteins"/>
    <property type="match status" value="1"/>
</dbReference>
<accession>A0A3P1CH75</accession>
<keyword evidence="2 6" id="KW-0808">Transferase</keyword>
<evidence type="ECO:0000259" key="5">
    <source>
        <dbReference type="SMART" id="SM01266"/>
    </source>
</evidence>
<dbReference type="OrthoDB" id="9812571at2"/>